<dbReference type="AlphaFoldDB" id="A0A1M6CY38"/>
<keyword evidence="4" id="KW-1185">Reference proteome</keyword>
<keyword evidence="2" id="KW-0472">Membrane</keyword>
<feature type="transmembrane region" description="Helical" evidence="2">
    <location>
        <begin position="54"/>
        <end position="72"/>
    </location>
</feature>
<feature type="region of interest" description="Disordered" evidence="1">
    <location>
        <begin position="266"/>
        <end position="288"/>
    </location>
</feature>
<feature type="compositionally biased region" description="Low complexity" evidence="1">
    <location>
        <begin position="93"/>
        <end position="111"/>
    </location>
</feature>
<dbReference type="RefSeq" id="WP_143164029.1">
    <property type="nucleotide sequence ID" value="NZ_FQYN01000002.1"/>
</dbReference>
<proteinExistence type="predicted"/>
<feature type="region of interest" description="Disordered" evidence="1">
    <location>
        <begin position="160"/>
        <end position="187"/>
    </location>
</feature>
<evidence type="ECO:0000256" key="2">
    <source>
        <dbReference type="SAM" id="Phobius"/>
    </source>
</evidence>
<accession>A0A1M6CY38</accession>
<sequence>MHTPDMSDEELDALFRQGAGQYPDEHNLSAWLEMERKLDAAAVRAQVRGKVLRIFALETAILLLALLGWLGYSRYSNVAPVRAEAEANPANSALTAETATPPAPHRATTRPGLRGAEQAGRHSGPNSALTTPADRPLANQPTRLAVASADLLRTPMRRRGWLVGPGAEPSARRRATSAEPEAPVDAPGAVARHRAAWSFGVAPLGPEISRVSAQRTRQPGTSPTTTVATTTKEAATATVLAGATTTTGEMPTMTKGVAALTEVPATTTEATATTTEATATKTAEVPTTTEVKATTTAEAATTVTEAAEAPQATNTEVASGSAAVLPAAPDLAANQAATPVPAPDSVVEKPRRQAPLAVPRLSLAVLYAPELSTVRWAHYTTPGSNVGAMLEYRLAPRWRLSAGALRSVKRYAARGSDYHPPAGYWTHRYTIDEIEATCRIIDLPLNLRYDVLQRPQTALFAAVGLSSLLMRNEDYRYYYELQNQPVVRKWSLRRGSNHWLSVLNLSAGYERRLGGRWAAQAEPFVKIPLGGVGFGKVKLSSAGAFFSLKYALPTAR</sequence>
<dbReference type="EMBL" id="FQYN01000002">
    <property type="protein sequence ID" value="SHI65906.1"/>
    <property type="molecule type" value="Genomic_DNA"/>
</dbReference>
<dbReference type="STRING" id="1121955.SAMN02745146_1312"/>
<feature type="region of interest" description="Disordered" evidence="1">
    <location>
        <begin position="90"/>
        <end position="141"/>
    </location>
</feature>
<organism evidence="3 4">
    <name type="scientific">Hymenobacter daecheongensis DSM 21074</name>
    <dbReference type="NCBI Taxonomy" id="1121955"/>
    <lineage>
        <taxon>Bacteria</taxon>
        <taxon>Pseudomonadati</taxon>
        <taxon>Bacteroidota</taxon>
        <taxon>Cytophagia</taxon>
        <taxon>Cytophagales</taxon>
        <taxon>Hymenobacteraceae</taxon>
        <taxon>Hymenobacter</taxon>
    </lineage>
</organism>
<evidence type="ECO:0008006" key="5">
    <source>
        <dbReference type="Google" id="ProtNLM"/>
    </source>
</evidence>
<name>A0A1M6CY38_9BACT</name>
<evidence type="ECO:0000313" key="3">
    <source>
        <dbReference type="EMBL" id="SHI65906.1"/>
    </source>
</evidence>
<evidence type="ECO:0000313" key="4">
    <source>
        <dbReference type="Proteomes" id="UP000184418"/>
    </source>
</evidence>
<keyword evidence="2" id="KW-0812">Transmembrane</keyword>
<evidence type="ECO:0000256" key="1">
    <source>
        <dbReference type="SAM" id="MobiDB-lite"/>
    </source>
</evidence>
<dbReference type="OrthoDB" id="1523584at2"/>
<keyword evidence="2" id="KW-1133">Transmembrane helix</keyword>
<gene>
    <name evidence="3" type="ORF">SAMN02745146_1312</name>
</gene>
<dbReference type="Proteomes" id="UP000184418">
    <property type="component" value="Unassembled WGS sequence"/>
</dbReference>
<protein>
    <recommendedName>
        <fullName evidence="5">Outer membrane protein beta-barrel domain-containing protein</fullName>
    </recommendedName>
</protein>
<reference evidence="3 4" key="1">
    <citation type="submission" date="2016-11" db="EMBL/GenBank/DDBJ databases">
        <authorList>
            <person name="Jaros S."/>
            <person name="Januszkiewicz K."/>
            <person name="Wedrychowicz H."/>
        </authorList>
    </citation>
    <scope>NUCLEOTIDE SEQUENCE [LARGE SCALE GENOMIC DNA]</scope>
    <source>
        <strain evidence="3 4">DSM 21074</strain>
    </source>
</reference>